<dbReference type="RefSeq" id="WP_133154278.1">
    <property type="nucleotide sequence ID" value="NZ_CP170596.1"/>
</dbReference>
<comment type="caution">
    <text evidence="1">The sequence shown here is derived from an EMBL/GenBank/DDBJ whole genome shotgun (WGS) entry which is preliminary data.</text>
</comment>
<proteinExistence type="predicted"/>
<dbReference type="AlphaFoldDB" id="A0A7Z1MFJ7"/>
<name>A0A7Z1MFJ7_9VIBR</name>
<protein>
    <submittedName>
        <fullName evidence="1">Uncharacterized protein</fullName>
    </submittedName>
</protein>
<reference evidence="1" key="1">
    <citation type="submission" date="2016-07" db="EMBL/GenBank/DDBJ databases">
        <authorList>
            <person name="Kauffman K."/>
            <person name="Arevalo P."/>
            <person name="Polz M.F."/>
        </authorList>
    </citation>
    <scope>NUCLEOTIDE SEQUENCE</scope>
    <source>
        <strain evidence="1">10N.222.46.E12</strain>
    </source>
</reference>
<reference evidence="1" key="2">
    <citation type="journal article" date="2018" name="Nature">
        <title>A major lineage of non-tailed dsDNA viruses as unrecognized killers of marine bacteria.</title>
        <authorList>
            <person name="Kauffman K.M."/>
            <person name="Hussain F.A."/>
            <person name="Yang J."/>
            <person name="Arevalo P."/>
            <person name="Brown J.M."/>
            <person name="Chang W.K."/>
            <person name="VanInsberghe D."/>
            <person name="Elsherbini J."/>
            <person name="Sharma R.S."/>
            <person name="Cutler M.B."/>
            <person name="Kelly L."/>
            <person name="Polz M.F."/>
        </authorList>
    </citation>
    <scope>NUCLEOTIDE SEQUENCE</scope>
    <source>
        <strain evidence="1">10N.222.46.E12</strain>
    </source>
</reference>
<organism evidence="1">
    <name type="scientific">Vibrio cyclitrophicus</name>
    <dbReference type="NCBI Taxonomy" id="47951"/>
    <lineage>
        <taxon>Bacteria</taxon>
        <taxon>Pseudomonadati</taxon>
        <taxon>Pseudomonadota</taxon>
        <taxon>Gammaproteobacteria</taxon>
        <taxon>Vibrionales</taxon>
        <taxon>Vibrionaceae</taxon>
        <taxon>Vibrio</taxon>
    </lineage>
</organism>
<evidence type="ECO:0000313" key="1">
    <source>
        <dbReference type="EMBL" id="PMP24874.1"/>
    </source>
</evidence>
<dbReference type="EMBL" id="MDBS01000061">
    <property type="protein sequence ID" value="PMP24874.1"/>
    <property type="molecule type" value="Genomic_DNA"/>
</dbReference>
<sequence>MKTEFTQAEVAKLPFAHHVLRQGIQSHDKVPIDAEGNHWHVTDVHLADVVGSLDPRYAGKTWLDLFPCTDAPYGLKRCFERMRDLQRTPDYYKSEEKKQKYEFCNIDGELYIDDGHHRTVIGRVFLTANGVEPVMKNVLVAYYTRGLFHRIRILPRRLKHGLISHFNVFK</sequence>
<accession>A0A7Z1MFJ7</accession>
<gene>
    <name evidence="1" type="ORF">BCS90_24950</name>
</gene>